<dbReference type="AlphaFoldDB" id="A0A0A9CVH3"/>
<evidence type="ECO:0000313" key="3">
    <source>
        <dbReference type="EMBL" id="JAD80339.1"/>
    </source>
</evidence>
<dbReference type="CDD" id="cd02859">
    <property type="entry name" value="E_set_AMPKbeta_like_N"/>
    <property type="match status" value="2"/>
</dbReference>
<proteinExistence type="inferred from homology"/>
<reference evidence="3" key="1">
    <citation type="submission" date="2014-09" db="EMBL/GenBank/DDBJ databases">
        <authorList>
            <person name="Magalhaes I.L.F."/>
            <person name="Oliveira U."/>
            <person name="Santos F.R."/>
            <person name="Vidigal T.H.D.A."/>
            <person name="Brescovit A.D."/>
            <person name="Santos A.J."/>
        </authorList>
    </citation>
    <scope>NUCLEOTIDE SEQUENCE</scope>
    <source>
        <tissue evidence="3">Shoot tissue taken approximately 20 cm above the soil surface</tissue>
    </source>
</reference>
<dbReference type="PANTHER" id="PTHR10343:SF84">
    <property type="entry name" value="5'-AMP-ACTIVATED PROTEIN KINASE SUBUNIT BETA-1"/>
    <property type="match status" value="1"/>
</dbReference>
<dbReference type="EMBL" id="GBRH01217556">
    <property type="protein sequence ID" value="JAD80339.1"/>
    <property type="molecule type" value="Transcribed_RNA"/>
</dbReference>
<dbReference type="InterPro" id="IPR050827">
    <property type="entry name" value="CRP1_MDG1_kinase"/>
</dbReference>
<dbReference type="InterPro" id="IPR014756">
    <property type="entry name" value="Ig_E-set"/>
</dbReference>
<evidence type="ECO:0000259" key="2">
    <source>
        <dbReference type="Pfam" id="PF16561"/>
    </source>
</evidence>
<dbReference type="GO" id="GO:0009507">
    <property type="term" value="C:chloroplast"/>
    <property type="evidence" value="ECO:0007669"/>
    <property type="project" value="UniProtKB-ARBA"/>
</dbReference>
<dbReference type="PANTHER" id="PTHR10343">
    <property type="entry name" value="5'-AMP-ACTIVATED PROTEIN KINASE , BETA SUBUNIT"/>
    <property type="match status" value="1"/>
</dbReference>
<name>A0A0A9CVH3_ARUDO</name>
<organism evidence="3">
    <name type="scientific">Arundo donax</name>
    <name type="common">Giant reed</name>
    <name type="synonym">Donax arundinaceus</name>
    <dbReference type="NCBI Taxonomy" id="35708"/>
    <lineage>
        <taxon>Eukaryota</taxon>
        <taxon>Viridiplantae</taxon>
        <taxon>Streptophyta</taxon>
        <taxon>Embryophyta</taxon>
        <taxon>Tracheophyta</taxon>
        <taxon>Spermatophyta</taxon>
        <taxon>Magnoliopsida</taxon>
        <taxon>Liliopsida</taxon>
        <taxon>Poales</taxon>
        <taxon>Poaceae</taxon>
        <taxon>PACMAD clade</taxon>
        <taxon>Arundinoideae</taxon>
        <taxon>Arundineae</taxon>
        <taxon>Arundo</taxon>
    </lineage>
</organism>
<dbReference type="InterPro" id="IPR013783">
    <property type="entry name" value="Ig-like_fold"/>
</dbReference>
<accession>A0A0A9CVH3</accession>
<sequence>MDAEGENFVPTLIEWNYAGQTVLISGSWNNWTWIPLEYSGQKHSVVVNLKPGVHWFLLQVDGVYCVHPGYSWQTKESGFIFNSLSVNGILPQDNDEEYLVSISWKHESESVYVKGSWDGWATSKKMEYGEPDHYLLLKLPPGRHLFQFFVDGKWVLEPKLDIERDLHGTPISNCFEVQPENPDNFFFDATGIMPVNDFLAQKGNEVTATFHFNVGSLLGNIDSEATMSPCTEIGYMVLNGYFACAMEAYRKGYSWGGCFKERDMRVIDGRHFQIRKRPTLLLTRARLLLDNFQLKQSLLLKFEKDGNYPPYFTHLIWLLEHPPGDFDTNEEAKLRYLDKLEHHPALAFPSRRMQALVSIAQFFKQLPENDEEFAFTFNKLLAIYYNWQNTVHGDDLLELLYMDGKKIKTDKQGRPLEPVPNSGLHMSNFLRVFLCSSPRSYTYNSGFGPATASDILFGDRLDNCILLC</sequence>
<reference evidence="3" key="2">
    <citation type="journal article" date="2015" name="Data Brief">
        <title>Shoot transcriptome of the giant reed, Arundo donax.</title>
        <authorList>
            <person name="Barrero R.A."/>
            <person name="Guerrero F.D."/>
            <person name="Moolhuijzen P."/>
            <person name="Goolsby J.A."/>
            <person name="Tidwell J."/>
            <person name="Bellgard S.E."/>
            <person name="Bellgard M.I."/>
        </authorList>
    </citation>
    <scope>NUCLEOTIDE SEQUENCE</scope>
    <source>
        <tissue evidence="3">Shoot tissue taken approximately 20 cm above the soil surface</tissue>
    </source>
</reference>
<dbReference type="GO" id="GO:0031588">
    <property type="term" value="C:nucleotide-activated protein kinase complex"/>
    <property type="evidence" value="ECO:0007669"/>
    <property type="project" value="TreeGrafter"/>
</dbReference>
<evidence type="ECO:0000256" key="1">
    <source>
        <dbReference type="ARBA" id="ARBA00010926"/>
    </source>
</evidence>
<dbReference type="InterPro" id="IPR032640">
    <property type="entry name" value="AMPK1_CBM"/>
</dbReference>
<dbReference type="SUPFAM" id="SSF81296">
    <property type="entry name" value="E set domains"/>
    <property type="match status" value="2"/>
</dbReference>
<dbReference type="Gene3D" id="2.60.40.10">
    <property type="entry name" value="Immunoglobulins"/>
    <property type="match status" value="2"/>
</dbReference>
<dbReference type="GO" id="GO:0019901">
    <property type="term" value="F:protein kinase binding"/>
    <property type="evidence" value="ECO:0007669"/>
    <property type="project" value="TreeGrafter"/>
</dbReference>
<feature type="domain" description="AMP-activated protein kinase glycogen-binding" evidence="2">
    <location>
        <begin position="100"/>
        <end position="180"/>
    </location>
</feature>
<protein>
    <recommendedName>
        <fullName evidence="2">AMP-activated protein kinase glycogen-binding domain-containing protein</fullName>
    </recommendedName>
</protein>
<dbReference type="GO" id="GO:0005634">
    <property type="term" value="C:nucleus"/>
    <property type="evidence" value="ECO:0007669"/>
    <property type="project" value="TreeGrafter"/>
</dbReference>
<dbReference type="Pfam" id="PF16561">
    <property type="entry name" value="AMPK1_CBM"/>
    <property type="match status" value="2"/>
</dbReference>
<feature type="domain" description="AMP-activated protein kinase glycogen-binding" evidence="2">
    <location>
        <begin position="9"/>
        <end position="87"/>
    </location>
</feature>
<dbReference type="GO" id="GO:0007165">
    <property type="term" value="P:signal transduction"/>
    <property type="evidence" value="ECO:0007669"/>
    <property type="project" value="TreeGrafter"/>
</dbReference>
<comment type="similarity">
    <text evidence="1">Belongs to the 5'-AMP-activated protein kinase beta subunit family.</text>
</comment>